<evidence type="ECO:0000313" key="4">
    <source>
        <dbReference type="Proteomes" id="UP000053562"/>
    </source>
</evidence>
<dbReference type="EMBL" id="KQ234252">
    <property type="protein sequence ID" value="KMZ81119.1"/>
    <property type="molecule type" value="Genomic_DNA"/>
</dbReference>
<dbReference type="Pfam" id="PF04935">
    <property type="entry name" value="SURF6"/>
    <property type="match status" value="1"/>
</dbReference>
<dbReference type="OrthoDB" id="378879at2759"/>
<protein>
    <recommendedName>
        <fullName evidence="2">Ribosomal RNA-processing protein 14/surfeit locus protein 6 C-terminal domain-containing protein</fullName>
    </recommendedName>
</protein>
<evidence type="ECO:0000313" key="3">
    <source>
        <dbReference type="EMBL" id="KMZ81119.1"/>
    </source>
</evidence>
<feature type="region of interest" description="Disordered" evidence="1">
    <location>
        <begin position="101"/>
        <end position="144"/>
    </location>
</feature>
<feature type="compositionally biased region" description="Basic residues" evidence="1">
    <location>
        <begin position="113"/>
        <end position="129"/>
    </location>
</feature>
<name>A0A0J9SDT3_PLAVI</name>
<feature type="compositionally biased region" description="Basic and acidic residues" evidence="1">
    <location>
        <begin position="102"/>
        <end position="112"/>
    </location>
</feature>
<organism evidence="3 4">
    <name type="scientific">Plasmodium vivax India VII</name>
    <dbReference type="NCBI Taxonomy" id="1077284"/>
    <lineage>
        <taxon>Eukaryota</taxon>
        <taxon>Sar</taxon>
        <taxon>Alveolata</taxon>
        <taxon>Apicomplexa</taxon>
        <taxon>Aconoidasida</taxon>
        <taxon>Haemosporida</taxon>
        <taxon>Plasmodiidae</taxon>
        <taxon>Plasmodium</taxon>
        <taxon>Plasmodium (Plasmodium)</taxon>
    </lineage>
</organism>
<proteinExistence type="predicted"/>
<dbReference type="Proteomes" id="UP000053562">
    <property type="component" value="Unassembled WGS sequence"/>
</dbReference>
<reference evidence="3 4" key="1">
    <citation type="submission" date="2011-08" db="EMBL/GenBank/DDBJ databases">
        <title>The Genome Sequence of Plasmodium vivax India VII.</title>
        <authorList>
            <consortium name="The Broad Institute Genome Sequencing Platform"/>
            <consortium name="The Broad Institute Genome Sequencing Center for Infectious Disease"/>
            <person name="Neafsey D."/>
            <person name="Carlton J."/>
            <person name="Barnwell J."/>
            <person name="Collins W."/>
            <person name="Escalante A."/>
            <person name="Mullikin J."/>
            <person name="Saul A."/>
            <person name="Guigo R."/>
            <person name="Camara F."/>
            <person name="Young S.K."/>
            <person name="Zeng Q."/>
            <person name="Gargeya S."/>
            <person name="Fitzgerald M."/>
            <person name="Haas B."/>
            <person name="Abouelleil A."/>
            <person name="Alvarado L."/>
            <person name="Arachchi H.M."/>
            <person name="Berlin A."/>
            <person name="Brown A."/>
            <person name="Chapman S.B."/>
            <person name="Chen Z."/>
            <person name="Dunbar C."/>
            <person name="Freedman E."/>
            <person name="Gearin G."/>
            <person name="Gellesch M."/>
            <person name="Goldberg J."/>
            <person name="Griggs A."/>
            <person name="Gujja S."/>
            <person name="Heiman D."/>
            <person name="Howarth C."/>
            <person name="Larson L."/>
            <person name="Lui A."/>
            <person name="MacDonald P.J.P."/>
            <person name="Montmayeur A."/>
            <person name="Murphy C."/>
            <person name="Neiman D."/>
            <person name="Pearson M."/>
            <person name="Priest M."/>
            <person name="Roberts A."/>
            <person name="Saif S."/>
            <person name="Shea T."/>
            <person name="Shenoy N."/>
            <person name="Sisk P."/>
            <person name="Stolte C."/>
            <person name="Sykes S."/>
            <person name="Wortman J."/>
            <person name="Nusbaum C."/>
            <person name="Birren B."/>
        </authorList>
    </citation>
    <scope>NUCLEOTIDE SEQUENCE [LARGE SCALE GENOMIC DNA]</scope>
    <source>
        <strain evidence="3 4">India VII</strain>
    </source>
</reference>
<evidence type="ECO:0000259" key="2">
    <source>
        <dbReference type="Pfam" id="PF04935"/>
    </source>
</evidence>
<dbReference type="AlphaFoldDB" id="A0A0J9SDT3"/>
<gene>
    <name evidence="3" type="ORF">PVIIG_02601</name>
</gene>
<feature type="domain" description="Ribosomal RNA-processing protein 14/surfeit locus protein 6 C-terminal" evidence="2">
    <location>
        <begin position="5"/>
        <end position="137"/>
    </location>
</feature>
<evidence type="ECO:0000256" key="1">
    <source>
        <dbReference type="SAM" id="MobiDB-lite"/>
    </source>
</evidence>
<dbReference type="InterPro" id="IPR029190">
    <property type="entry name" value="Rrp14/SURF6_C"/>
</dbReference>
<feature type="region of interest" description="Disordered" evidence="1">
    <location>
        <begin position="1"/>
        <end position="55"/>
    </location>
</feature>
<sequence>MKGKKSKGDNNAVSSKKASRKGTPAGGITQDAESDSADDLVIGNMGDLNEKDGAKRALPKVVQMRRDIRKLKKEKAIISKMDAEDKEKAEHMLQVHKALRKSKGEKVYDEKSLKKRSQRILRKKNKSRKRWAEKLAKGQGKAPS</sequence>
<accession>A0A0J9SDT3</accession>